<gene>
    <name evidence="1" type="ORF">ACFY8C_32800</name>
</gene>
<evidence type="ECO:0000313" key="1">
    <source>
        <dbReference type="EMBL" id="MFF5923058.1"/>
    </source>
</evidence>
<reference evidence="1 2" key="1">
    <citation type="submission" date="2024-10" db="EMBL/GenBank/DDBJ databases">
        <title>The Natural Products Discovery Center: Release of the First 8490 Sequenced Strains for Exploring Actinobacteria Biosynthetic Diversity.</title>
        <authorList>
            <person name="Kalkreuter E."/>
            <person name="Kautsar S.A."/>
            <person name="Yang D."/>
            <person name="Bader C.D."/>
            <person name="Teijaro C.N."/>
            <person name="Fluegel L."/>
            <person name="Davis C.M."/>
            <person name="Simpson J.R."/>
            <person name="Lauterbach L."/>
            <person name="Steele A.D."/>
            <person name="Gui C."/>
            <person name="Meng S."/>
            <person name="Li G."/>
            <person name="Viehrig K."/>
            <person name="Ye F."/>
            <person name="Su P."/>
            <person name="Kiefer A.F."/>
            <person name="Nichols A."/>
            <person name="Cepeda A.J."/>
            <person name="Yan W."/>
            <person name="Fan B."/>
            <person name="Jiang Y."/>
            <person name="Adhikari A."/>
            <person name="Zheng C.-J."/>
            <person name="Schuster L."/>
            <person name="Cowan T.M."/>
            <person name="Smanski M.J."/>
            <person name="Chevrette M.G."/>
            <person name="De Carvalho L.P.S."/>
            <person name="Shen B."/>
        </authorList>
    </citation>
    <scope>NUCLEOTIDE SEQUENCE [LARGE SCALE GENOMIC DNA]</scope>
    <source>
        <strain evidence="1 2">NPDC012605</strain>
    </source>
</reference>
<keyword evidence="2" id="KW-1185">Reference proteome</keyword>
<protein>
    <recommendedName>
        <fullName evidence="3">Secreted protein</fullName>
    </recommendedName>
</protein>
<evidence type="ECO:0008006" key="3">
    <source>
        <dbReference type="Google" id="ProtNLM"/>
    </source>
</evidence>
<name>A0ABW6XZX7_9ACTN</name>
<proteinExistence type="predicted"/>
<evidence type="ECO:0000313" key="2">
    <source>
        <dbReference type="Proteomes" id="UP001602370"/>
    </source>
</evidence>
<organism evidence="1 2">
    <name type="scientific">Streptomyces flavochromogenes</name>
    <dbReference type="NCBI Taxonomy" id="68199"/>
    <lineage>
        <taxon>Bacteria</taxon>
        <taxon>Bacillati</taxon>
        <taxon>Actinomycetota</taxon>
        <taxon>Actinomycetes</taxon>
        <taxon>Kitasatosporales</taxon>
        <taxon>Streptomycetaceae</taxon>
        <taxon>Streptomyces</taxon>
    </lineage>
</organism>
<accession>A0ABW6XZX7</accession>
<dbReference type="EMBL" id="JBIBDZ010000012">
    <property type="protein sequence ID" value="MFF5923058.1"/>
    <property type="molecule type" value="Genomic_DNA"/>
</dbReference>
<comment type="caution">
    <text evidence="1">The sequence shown here is derived from an EMBL/GenBank/DDBJ whole genome shotgun (WGS) entry which is preliminary data.</text>
</comment>
<sequence>MSGGYVARMSKGRRRFFLAVFVVWTVLTLQWTDAGCDYPEAYLAVVRFGTPEGPEFLPACAGERCSYAHEHRTRTAHASHARTPRNDPTIEV</sequence>
<dbReference type="RefSeq" id="WP_158710523.1">
    <property type="nucleotide sequence ID" value="NZ_JBIBDZ010000012.1"/>
</dbReference>
<dbReference type="Proteomes" id="UP001602370">
    <property type="component" value="Unassembled WGS sequence"/>
</dbReference>